<sequence>MISRTSLRKWVGMAITKTSGGDDIVNEKRTEDNLETWKECLKNYLIGQGLWGVVSGDERKPEEIDRNYKDWMKKNALALHAIQISCEEDTISYLMRRFPNIDSAKCMWDNLADMQSEVTSYKEEATSSILEYSSLHMAVEQGDLNTVMGLLKRNPNDVRAKITVIGQTALHVAVLAEREKIVEELVKFMSKEDLEMKTNFGNTAFALAALNGMIDMAKEMIRYLSEHTPIHFLQPRTNDKNGATQLNCLITNEMYGVPNVYLGEMSSREPNDEENGQRSNSPGSNYGKIKTKQVPKSIKDLKLKHAKALQLLKVIVKEIPTLSNEQLKNIGLDQVIYDAIKCGSFEFINELITCNPVIIWRADKRGRTLFAHAVTLRQEKIFNLIYGLGAKRRTFVIQSDVFRNNYLHLAAKLSPSFQLVRVPGAALQMQRELQWYKEIESMVPPKFGERLNENGLTPVALFTKEHRELVKEGERWMKNNTASCMVVAALIATVMFTTAFTVPGGNDKTGFPIFLGYDAFLVFIVSNALSLFSSSTSVLIFLGILTARFAEIDFLESLPKKLILGLFTLFFSVVTMMIAFGSTLFIILEKNFLGSLFPSLFFP</sequence>
<feature type="domain" description="PGG" evidence="3">
    <location>
        <begin position="475"/>
        <end position="586"/>
    </location>
</feature>
<evidence type="ECO:0000256" key="2">
    <source>
        <dbReference type="SAM" id="Phobius"/>
    </source>
</evidence>
<dbReference type="SMART" id="SM00248">
    <property type="entry name" value="ANK"/>
    <property type="match status" value="5"/>
</dbReference>
<comment type="caution">
    <text evidence="4">The sequence shown here is derived from an EMBL/GenBank/DDBJ whole genome shotgun (WGS) entry which is preliminary data.</text>
</comment>
<dbReference type="SUPFAM" id="SSF48403">
    <property type="entry name" value="Ankyrin repeat"/>
    <property type="match status" value="1"/>
</dbReference>
<protein>
    <recommendedName>
        <fullName evidence="3">PGG domain-containing protein</fullName>
    </recommendedName>
</protein>
<dbReference type="InterPro" id="IPR026961">
    <property type="entry name" value="PGG_dom"/>
</dbReference>
<keyword evidence="2" id="KW-0472">Membrane</keyword>
<organism evidence="4 5">
    <name type="scientific">Hevea brasiliensis</name>
    <name type="common">Para rubber tree</name>
    <name type="synonym">Siphonia brasiliensis</name>
    <dbReference type="NCBI Taxonomy" id="3981"/>
    <lineage>
        <taxon>Eukaryota</taxon>
        <taxon>Viridiplantae</taxon>
        <taxon>Streptophyta</taxon>
        <taxon>Embryophyta</taxon>
        <taxon>Tracheophyta</taxon>
        <taxon>Spermatophyta</taxon>
        <taxon>Magnoliopsida</taxon>
        <taxon>eudicotyledons</taxon>
        <taxon>Gunneridae</taxon>
        <taxon>Pentapetalae</taxon>
        <taxon>rosids</taxon>
        <taxon>fabids</taxon>
        <taxon>Malpighiales</taxon>
        <taxon>Euphorbiaceae</taxon>
        <taxon>Crotonoideae</taxon>
        <taxon>Micrandreae</taxon>
        <taxon>Hevea</taxon>
    </lineage>
</organism>
<feature type="region of interest" description="Disordered" evidence="1">
    <location>
        <begin position="265"/>
        <end position="289"/>
    </location>
</feature>
<dbReference type="InterPro" id="IPR002110">
    <property type="entry name" value="Ankyrin_rpt"/>
</dbReference>
<feature type="transmembrane region" description="Helical" evidence="2">
    <location>
        <begin position="481"/>
        <end position="500"/>
    </location>
</feature>
<dbReference type="AlphaFoldDB" id="A0A6A6M6I0"/>
<dbReference type="Pfam" id="PF14223">
    <property type="entry name" value="Retrotran_gag_2"/>
    <property type="match status" value="1"/>
</dbReference>
<keyword evidence="5" id="KW-1185">Reference proteome</keyword>
<dbReference type="Pfam" id="PF13962">
    <property type="entry name" value="PGG"/>
    <property type="match status" value="1"/>
</dbReference>
<evidence type="ECO:0000259" key="3">
    <source>
        <dbReference type="Pfam" id="PF13962"/>
    </source>
</evidence>
<dbReference type="PANTHER" id="PTHR24177:SF335">
    <property type="entry name" value="PGG DOMAIN-CONTAINING PROTEIN"/>
    <property type="match status" value="1"/>
</dbReference>
<evidence type="ECO:0000313" key="5">
    <source>
        <dbReference type="Proteomes" id="UP000467840"/>
    </source>
</evidence>
<reference evidence="4 5" key="1">
    <citation type="journal article" date="2020" name="Mol. Plant">
        <title>The Chromosome-Based Rubber Tree Genome Provides New Insights into Spurge Genome Evolution and Rubber Biosynthesis.</title>
        <authorList>
            <person name="Liu J."/>
            <person name="Shi C."/>
            <person name="Shi C.C."/>
            <person name="Li W."/>
            <person name="Zhang Q.J."/>
            <person name="Zhang Y."/>
            <person name="Li K."/>
            <person name="Lu H.F."/>
            <person name="Shi C."/>
            <person name="Zhu S.T."/>
            <person name="Xiao Z.Y."/>
            <person name="Nan H."/>
            <person name="Yue Y."/>
            <person name="Zhu X.G."/>
            <person name="Wu Y."/>
            <person name="Hong X.N."/>
            <person name="Fan G.Y."/>
            <person name="Tong Y."/>
            <person name="Zhang D."/>
            <person name="Mao C.L."/>
            <person name="Liu Y.L."/>
            <person name="Hao S.J."/>
            <person name="Liu W.Q."/>
            <person name="Lv M.Q."/>
            <person name="Zhang H.B."/>
            <person name="Liu Y."/>
            <person name="Hu-Tang G.R."/>
            <person name="Wang J.P."/>
            <person name="Wang J.H."/>
            <person name="Sun Y.H."/>
            <person name="Ni S.B."/>
            <person name="Chen W.B."/>
            <person name="Zhang X.C."/>
            <person name="Jiao Y.N."/>
            <person name="Eichler E.E."/>
            <person name="Li G.H."/>
            <person name="Liu X."/>
            <person name="Gao L.Z."/>
        </authorList>
    </citation>
    <scope>NUCLEOTIDE SEQUENCE [LARGE SCALE GENOMIC DNA]</scope>
    <source>
        <strain evidence="5">cv. GT1</strain>
        <tissue evidence="4">Leaf</tissue>
    </source>
</reference>
<gene>
    <name evidence="4" type="ORF">GH714_001444</name>
</gene>
<feature type="transmembrane region" description="Helical" evidence="2">
    <location>
        <begin position="520"/>
        <end position="550"/>
    </location>
</feature>
<dbReference type="Proteomes" id="UP000467840">
    <property type="component" value="Chromosome 14"/>
</dbReference>
<proteinExistence type="predicted"/>
<accession>A0A6A6M6I0</accession>
<evidence type="ECO:0000313" key="4">
    <source>
        <dbReference type="EMBL" id="KAF2309270.1"/>
    </source>
</evidence>
<dbReference type="Gene3D" id="1.25.40.20">
    <property type="entry name" value="Ankyrin repeat-containing domain"/>
    <property type="match status" value="1"/>
</dbReference>
<keyword evidence="2" id="KW-1133">Transmembrane helix</keyword>
<dbReference type="InterPro" id="IPR036770">
    <property type="entry name" value="Ankyrin_rpt-contain_sf"/>
</dbReference>
<feature type="transmembrane region" description="Helical" evidence="2">
    <location>
        <begin position="562"/>
        <end position="588"/>
    </location>
</feature>
<evidence type="ECO:0000256" key="1">
    <source>
        <dbReference type="SAM" id="MobiDB-lite"/>
    </source>
</evidence>
<name>A0A6A6M6I0_HEVBR</name>
<dbReference type="GO" id="GO:0016020">
    <property type="term" value="C:membrane"/>
    <property type="evidence" value="ECO:0007669"/>
    <property type="project" value="TreeGrafter"/>
</dbReference>
<dbReference type="PANTHER" id="PTHR24177">
    <property type="entry name" value="CASKIN"/>
    <property type="match status" value="1"/>
</dbReference>
<dbReference type="EMBL" id="JAAGAX010000006">
    <property type="protein sequence ID" value="KAF2309270.1"/>
    <property type="molecule type" value="Genomic_DNA"/>
</dbReference>
<keyword evidence="2" id="KW-0812">Transmembrane</keyword>
<dbReference type="Pfam" id="PF12796">
    <property type="entry name" value="Ank_2"/>
    <property type="match status" value="1"/>
</dbReference>